<keyword evidence="2" id="KW-0808">Transferase</keyword>
<gene>
    <name evidence="2" type="ORF">AVDCRST_MAG02-1182</name>
</gene>
<keyword evidence="2" id="KW-0418">Kinase</keyword>
<accession>A0A6J4QVA1</accession>
<organism evidence="2">
    <name type="scientific">uncultured Rubrobacteraceae bacterium</name>
    <dbReference type="NCBI Taxonomy" id="349277"/>
    <lineage>
        <taxon>Bacteria</taxon>
        <taxon>Bacillati</taxon>
        <taxon>Actinomycetota</taxon>
        <taxon>Rubrobacteria</taxon>
        <taxon>Rubrobacterales</taxon>
        <taxon>Rubrobacteraceae</taxon>
        <taxon>environmental samples</taxon>
    </lineage>
</organism>
<feature type="non-terminal residue" evidence="2">
    <location>
        <position position="291"/>
    </location>
</feature>
<feature type="compositionally biased region" description="Low complexity" evidence="1">
    <location>
        <begin position="59"/>
        <end position="68"/>
    </location>
</feature>
<feature type="compositionally biased region" description="Basic and acidic residues" evidence="1">
    <location>
        <begin position="126"/>
        <end position="150"/>
    </location>
</feature>
<dbReference type="EMBL" id="CADCVH010000037">
    <property type="protein sequence ID" value="CAA9453139.1"/>
    <property type="molecule type" value="Genomic_DNA"/>
</dbReference>
<feature type="compositionally biased region" description="Basic and acidic residues" evidence="1">
    <location>
        <begin position="32"/>
        <end position="46"/>
    </location>
</feature>
<sequence>EARGPAQGLRQGQLCFGRGRGACGRVPRYPNRHAERLARRRGDGGAHRRRVRAARRAGEPGARAAGAEHGLPGVEAARRAQRRGAAGQGDAAQERPGRRRPRRGFVGRGGGAARPGRALRPRPLRRGAEGRRYEDRGRRTLLLRRGDRARGGRRGKVDHHPCAAGPPVAGREAAPGGRHRQGVPGVRRGPRPGRRLRRPGPGGAEIRGPRRAGRISRERPRAVHESGTAGGGGTRGEAARGGRARYFDDRQRERRLRAVPRRSGGRVGEGEGRRPLRRGLRARVPRVRGDL</sequence>
<protein>
    <submittedName>
        <fullName evidence="2">4-diphosphocytidyl-2-C-methyl-D-erythritol kinase</fullName>
        <ecNumber evidence="2">2.7.1.148</ecNumber>
    </submittedName>
</protein>
<dbReference type="GO" id="GO:0050515">
    <property type="term" value="F:4-(cytidine 5'-diphospho)-2-C-methyl-D-erythritol kinase activity"/>
    <property type="evidence" value="ECO:0007669"/>
    <property type="project" value="UniProtKB-EC"/>
</dbReference>
<feature type="compositionally biased region" description="Basic and acidic residues" evidence="1">
    <location>
        <begin position="215"/>
        <end position="224"/>
    </location>
</feature>
<reference evidence="2" key="1">
    <citation type="submission" date="2020-02" db="EMBL/GenBank/DDBJ databases">
        <authorList>
            <person name="Meier V. D."/>
        </authorList>
    </citation>
    <scope>NUCLEOTIDE SEQUENCE</scope>
    <source>
        <strain evidence="2">AVDCRST_MAG02</strain>
    </source>
</reference>
<feature type="compositionally biased region" description="Basic residues" evidence="1">
    <location>
        <begin position="253"/>
        <end position="264"/>
    </location>
</feature>
<name>A0A6J4QVA1_9ACTN</name>
<evidence type="ECO:0000256" key="1">
    <source>
        <dbReference type="SAM" id="MobiDB-lite"/>
    </source>
</evidence>
<feature type="compositionally biased region" description="Basic residues" evidence="1">
    <location>
        <begin position="275"/>
        <end position="291"/>
    </location>
</feature>
<feature type="region of interest" description="Disordered" evidence="1">
    <location>
        <begin position="1"/>
        <end position="291"/>
    </location>
</feature>
<dbReference type="AlphaFoldDB" id="A0A6J4QVA1"/>
<feature type="non-terminal residue" evidence="2">
    <location>
        <position position="1"/>
    </location>
</feature>
<evidence type="ECO:0000313" key="2">
    <source>
        <dbReference type="EMBL" id="CAA9453139.1"/>
    </source>
</evidence>
<dbReference type="EC" id="2.7.1.148" evidence="2"/>
<feature type="compositionally biased region" description="Basic and acidic residues" evidence="1">
    <location>
        <begin position="237"/>
        <end position="252"/>
    </location>
</feature>
<feature type="compositionally biased region" description="Basic residues" evidence="1">
    <location>
        <begin position="188"/>
        <end position="198"/>
    </location>
</feature>
<proteinExistence type="predicted"/>